<reference evidence="1 2" key="2">
    <citation type="submission" date="2020-03" db="EMBL/GenBank/DDBJ databases">
        <authorList>
            <person name="Ichikawa N."/>
            <person name="Kimura A."/>
            <person name="Kitahashi Y."/>
            <person name="Uohara A."/>
        </authorList>
    </citation>
    <scope>NUCLEOTIDE SEQUENCE [LARGE SCALE GENOMIC DNA]</scope>
    <source>
        <strain evidence="1 2">NBRC 107702</strain>
    </source>
</reference>
<sequence>MVSVLVGQHVRLRELARRAELVGELLVEGQVDVHVVVRRAVERPHARVGRAAPGAYRLAEDHRVGLLVRLPEPLGECRLPVRLDRVDVERVAAVELVERVLGRALLFECGVVALLLAPAGDLVEAHPAAGQCHQKCHDEADPPTLAAGQREAAEAASAARSAPVLDLARIDTGTFVQLHGGTVPSDLDPYSVGTQRGAG</sequence>
<accession>A0A6F8XXK3</accession>
<dbReference type="Proteomes" id="UP000502508">
    <property type="component" value="Chromosome"/>
</dbReference>
<evidence type="ECO:0000313" key="2">
    <source>
        <dbReference type="Proteomes" id="UP000502508"/>
    </source>
</evidence>
<dbReference type="EMBL" id="AP022870">
    <property type="protein sequence ID" value="BCB78540.1"/>
    <property type="molecule type" value="Genomic_DNA"/>
</dbReference>
<proteinExistence type="predicted"/>
<dbReference type="AlphaFoldDB" id="A0A6F8XXK3"/>
<protein>
    <submittedName>
        <fullName evidence="1">Uncharacterized protein</fullName>
    </submittedName>
</protein>
<reference evidence="1 2" key="1">
    <citation type="submission" date="2020-03" db="EMBL/GenBank/DDBJ databases">
        <title>Whole genome shotgun sequence of Phytohabitans flavus NBRC 107702.</title>
        <authorList>
            <person name="Komaki H."/>
            <person name="Tamura T."/>
        </authorList>
    </citation>
    <scope>NUCLEOTIDE SEQUENCE [LARGE SCALE GENOMIC DNA]</scope>
    <source>
        <strain evidence="1 2">NBRC 107702</strain>
    </source>
</reference>
<dbReference type="KEGG" id="pfla:Pflav_049500"/>
<organism evidence="1 2">
    <name type="scientific">Phytohabitans flavus</name>
    <dbReference type="NCBI Taxonomy" id="1076124"/>
    <lineage>
        <taxon>Bacteria</taxon>
        <taxon>Bacillati</taxon>
        <taxon>Actinomycetota</taxon>
        <taxon>Actinomycetes</taxon>
        <taxon>Micromonosporales</taxon>
        <taxon>Micromonosporaceae</taxon>
    </lineage>
</organism>
<name>A0A6F8XXK3_9ACTN</name>
<keyword evidence="2" id="KW-1185">Reference proteome</keyword>
<evidence type="ECO:0000313" key="1">
    <source>
        <dbReference type="EMBL" id="BCB78540.1"/>
    </source>
</evidence>
<gene>
    <name evidence="1" type="ORF">Pflav_049500</name>
</gene>